<proteinExistence type="predicted"/>
<name>A0ABR2XYP9_9PEZI</name>
<evidence type="ECO:0000256" key="1">
    <source>
        <dbReference type="SAM" id="MobiDB-lite"/>
    </source>
</evidence>
<evidence type="ECO:0000313" key="2">
    <source>
        <dbReference type="EMBL" id="KAK9778867.1"/>
    </source>
</evidence>
<gene>
    <name evidence="2" type="ORF">SCAR479_04103</name>
</gene>
<comment type="caution">
    <text evidence="2">The sequence shown here is derived from an EMBL/GenBank/DDBJ whole genome shotgun (WGS) entry which is preliminary data.</text>
</comment>
<feature type="region of interest" description="Disordered" evidence="1">
    <location>
        <begin position="218"/>
        <end position="258"/>
    </location>
</feature>
<feature type="compositionally biased region" description="Polar residues" evidence="1">
    <location>
        <begin position="1"/>
        <end position="23"/>
    </location>
</feature>
<evidence type="ECO:0000313" key="3">
    <source>
        <dbReference type="Proteomes" id="UP001465668"/>
    </source>
</evidence>
<evidence type="ECO:0008006" key="4">
    <source>
        <dbReference type="Google" id="ProtNLM"/>
    </source>
</evidence>
<feature type="region of interest" description="Disordered" evidence="1">
    <location>
        <begin position="1"/>
        <end position="32"/>
    </location>
</feature>
<feature type="compositionally biased region" description="Basic and acidic residues" evidence="1">
    <location>
        <begin position="302"/>
        <end position="312"/>
    </location>
</feature>
<accession>A0ABR2XYP9</accession>
<sequence>MSQQPQSAKRMRSNTSNEFTPQTAPALRGRPSHLDAAANIGLYSPNVSVYDTSFSTIPSSRQDVGYSSFVSTTQHTDYPAAGYGEPYDPHPHANSYTIAHGLPPPSDYNASYGGYYSPDIVASIHNAPYSPVTTRHSTSVGPETYPPSPIPGSSAGTSLSEIQGHATASAAQHALSQQFDDVYGAQSVSHPSTHHAQTLAYPDAVVNSQFTPPAETVINSQYSVPPPRHLSLNGHHPSPGLVELDEEDSDEDAQGETADEAEAIEVCAYFWPLFMLLRLTAPSQITPSPVPNTKPVPSLKRNTSDEPSKSSETKCACKKGRGKKKACTSCACSRYGRKCGKSCSCGSACGNPFQDLTTFFGPPNKFPKPCDANPCFATWLSNQPNIEELDLDLMVDMLLYDDASWATIKKQTKTFKDWEDKWLKAKNSKSKKLKEDRERLEFELLRGALGNCNSNDFQGFWYSFCRGQWVPMDDWEHCRECKTCAPSNEWHCEQHNRCTTNGTCPGCVGNTSYPELASYPVAV</sequence>
<keyword evidence="3" id="KW-1185">Reference proteome</keyword>
<dbReference type="EMBL" id="JARVKM010000013">
    <property type="protein sequence ID" value="KAK9778867.1"/>
    <property type="molecule type" value="Genomic_DNA"/>
</dbReference>
<dbReference type="Proteomes" id="UP001465668">
    <property type="component" value="Unassembled WGS sequence"/>
</dbReference>
<feature type="region of interest" description="Disordered" evidence="1">
    <location>
        <begin position="284"/>
        <end position="315"/>
    </location>
</feature>
<reference evidence="2 3" key="1">
    <citation type="submission" date="2024-02" db="EMBL/GenBank/DDBJ databases">
        <title>First draft genome assembly of two strains of Seiridium cardinale.</title>
        <authorList>
            <person name="Emiliani G."/>
            <person name="Scali E."/>
        </authorList>
    </citation>
    <scope>NUCLEOTIDE SEQUENCE [LARGE SCALE GENOMIC DNA]</scope>
    <source>
        <strain evidence="2 3">BM-138-000479</strain>
    </source>
</reference>
<feature type="region of interest" description="Disordered" evidence="1">
    <location>
        <begin position="133"/>
        <end position="173"/>
    </location>
</feature>
<protein>
    <recommendedName>
        <fullName evidence="4">Tesmin/TSO1-like CXC domain-containing protein</fullName>
    </recommendedName>
</protein>
<organism evidence="2 3">
    <name type="scientific">Seiridium cardinale</name>
    <dbReference type="NCBI Taxonomy" id="138064"/>
    <lineage>
        <taxon>Eukaryota</taxon>
        <taxon>Fungi</taxon>
        <taxon>Dikarya</taxon>
        <taxon>Ascomycota</taxon>
        <taxon>Pezizomycotina</taxon>
        <taxon>Sordariomycetes</taxon>
        <taxon>Xylariomycetidae</taxon>
        <taxon>Amphisphaeriales</taxon>
        <taxon>Sporocadaceae</taxon>
        <taxon>Seiridium</taxon>
    </lineage>
</organism>
<feature type="compositionally biased region" description="Acidic residues" evidence="1">
    <location>
        <begin position="243"/>
        <end position="258"/>
    </location>
</feature>